<dbReference type="KEGG" id="tva:5465682"/>
<dbReference type="CDD" id="cd00130">
    <property type="entry name" value="PAS"/>
    <property type="match status" value="1"/>
</dbReference>
<feature type="transmembrane region" description="Helical" evidence="2">
    <location>
        <begin position="807"/>
        <end position="830"/>
    </location>
</feature>
<dbReference type="Pfam" id="PF13426">
    <property type="entry name" value="PAS_9"/>
    <property type="match status" value="1"/>
</dbReference>
<dbReference type="NCBIfam" id="TIGR00229">
    <property type="entry name" value="sensory_box"/>
    <property type="match status" value="1"/>
</dbReference>
<organism evidence="4 5">
    <name type="scientific">Trichomonas vaginalis (strain ATCC PRA-98 / G3)</name>
    <dbReference type="NCBI Taxonomy" id="412133"/>
    <lineage>
        <taxon>Eukaryota</taxon>
        <taxon>Metamonada</taxon>
        <taxon>Parabasalia</taxon>
        <taxon>Trichomonadida</taxon>
        <taxon>Trichomonadidae</taxon>
        <taxon>Trichomonas</taxon>
    </lineage>
</organism>
<evidence type="ECO:0000256" key="2">
    <source>
        <dbReference type="SAM" id="Phobius"/>
    </source>
</evidence>
<dbReference type="InterPro" id="IPR035965">
    <property type="entry name" value="PAS-like_dom_sf"/>
</dbReference>
<proteinExistence type="predicted"/>
<keyword evidence="2" id="KW-0472">Membrane</keyword>
<keyword evidence="1" id="KW-0175">Coiled coil</keyword>
<protein>
    <recommendedName>
        <fullName evidence="3">PAS domain-containing protein</fullName>
    </recommendedName>
</protein>
<dbReference type="Proteomes" id="UP000001542">
    <property type="component" value="Unassembled WGS sequence"/>
</dbReference>
<evidence type="ECO:0000313" key="4">
    <source>
        <dbReference type="EMBL" id="EAY20168.1"/>
    </source>
</evidence>
<sequence length="988" mass="115515">MNKIIEFENDKDKYYEDYEIYYNDMGLDQNESKALLYLRVAFQHCCFCFYNMTLPLYIMERYDSEYALITVLHLIDFFPHEKTLQSNVENLLKSKRSLNFVSRFVLFCFSTIRDLRNNTKSLKLVELKNMMKEFSNLVKTAIDRKCSVTYYEFLAKKCQKTDGIFREVIQNNPYNPKYCELYFKYLVDVECSFTEGMNMKNRQLSIEGGASGSQDFSFLSLVRSFPHYLKDKIVTFTGEIALQNALKKKLNNNVSIHNFDAAIVIPDANEKVSFNLENDEIEQMAKEYIRESKLRLYLDKMLETKVPKALRMIKNVSIFILFYVIVGFLFGYVFSYIELNIYVDAMSEIVTLMKSIFYTSLSSLSISLEYFRENGLSKYTDEMKDYIRQSDSYYFDPYNNMLPQILDFTSISSNNLQETIKTFAYYSIQGENLLSFSFPLLKIVQPLAICNSNGTLLKEYRSSFGSIITLLMSWQRELTKNETLTNFLNDSNTCEIVMNIKNLHESSNYLFYNVSKHQDEFGDYIEMIYNILAILVPCVTFFVVFLPFVIWHFILNSYMNKIITMINSFKIEDKNEAKMSLLLNRTEQTELSATLSDYKSNSSVKLILGLSFLAIVFCILTLVGTYTVLDAVHELTDLNGWNRYSTSRIYLACQALDAIILSVIYHNNRQDFFPFDILSIAENFTNELYSINNNLINGTNETKPSIGYDKELDDLNLYSDFVEEYDIVSLHDFIENSSITQQIEIFKFLANSIIQQIKSNETEEIKTEFISNIIYLVNYRLWSQMFKSSDRILKLGHTCFSTLKKNFIIHGVISIISLVCFSVLVIFYYLNRLSTYRATLYIVKRFSPHVLAQNMTFNKLFLKDVEDDDEKDYSLEKMIIKNEKSGIMLTNYYGVVEDCNKGLQDLLGYSKAQVLGLNFISFFANEEINKIQNKYEELKNQNGQISELDTIILNDNNQDINVHMTMMGMKTMELLFLLFSFWKIQLFY</sequence>
<dbReference type="EMBL" id="DS113200">
    <property type="protein sequence ID" value="EAY20168.1"/>
    <property type="molecule type" value="Genomic_DNA"/>
</dbReference>
<dbReference type="SMART" id="SM00091">
    <property type="entry name" value="PAS"/>
    <property type="match status" value="1"/>
</dbReference>
<dbReference type="PROSITE" id="PS50112">
    <property type="entry name" value="PAS"/>
    <property type="match status" value="1"/>
</dbReference>
<dbReference type="Gene3D" id="3.30.450.20">
    <property type="entry name" value="PAS domain"/>
    <property type="match status" value="1"/>
</dbReference>
<feature type="transmembrane region" description="Helical" evidence="2">
    <location>
        <begin position="527"/>
        <end position="555"/>
    </location>
</feature>
<feature type="transmembrane region" description="Helical" evidence="2">
    <location>
        <begin position="318"/>
        <end position="337"/>
    </location>
</feature>
<gene>
    <name evidence="4" type="ORF">TVAG_021130</name>
</gene>
<feature type="domain" description="PAS" evidence="3">
    <location>
        <begin position="872"/>
        <end position="942"/>
    </location>
</feature>
<dbReference type="InterPro" id="IPR000014">
    <property type="entry name" value="PAS"/>
</dbReference>
<reference evidence="4" key="1">
    <citation type="submission" date="2006-10" db="EMBL/GenBank/DDBJ databases">
        <authorList>
            <person name="Amadeo P."/>
            <person name="Zhao Q."/>
            <person name="Wortman J."/>
            <person name="Fraser-Liggett C."/>
            <person name="Carlton J."/>
        </authorList>
    </citation>
    <scope>NUCLEOTIDE SEQUENCE</scope>
    <source>
        <strain evidence="4">G3</strain>
    </source>
</reference>
<feature type="transmembrane region" description="Helical" evidence="2">
    <location>
        <begin position="606"/>
        <end position="629"/>
    </location>
</feature>
<dbReference type="InParanoid" id="A2DH95"/>
<evidence type="ECO:0000313" key="5">
    <source>
        <dbReference type="Proteomes" id="UP000001542"/>
    </source>
</evidence>
<dbReference type="VEuPathDB" id="TrichDB:TVAG_021130"/>
<dbReference type="RefSeq" id="XP_001581154.1">
    <property type="nucleotide sequence ID" value="XM_001581104.1"/>
</dbReference>
<keyword evidence="2" id="KW-0812">Transmembrane</keyword>
<feature type="transmembrane region" description="Helical" evidence="2">
    <location>
        <begin position="649"/>
        <end position="665"/>
    </location>
</feature>
<evidence type="ECO:0000256" key="1">
    <source>
        <dbReference type="SAM" id="Coils"/>
    </source>
</evidence>
<reference evidence="4" key="2">
    <citation type="journal article" date="2007" name="Science">
        <title>Draft genome sequence of the sexually transmitted pathogen Trichomonas vaginalis.</title>
        <authorList>
            <person name="Carlton J.M."/>
            <person name="Hirt R.P."/>
            <person name="Silva J.C."/>
            <person name="Delcher A.L."/>
            <person name="Schatz M."/>
            <person name="Zhao Q."/>
            <person name="Wortman J.R."/>
            <person name="Bidwell S.L."/>
            <person name="Alsmark U.C.M."/>
            <person name="Besteiro S."/>
            <person name="Sicheritz-Ponten T."/>
            <person name="Noel C.J."/>
            <person name="Dacks J.B."/>
            <person name="Foster P.G."/>
            <person name="Simillion C."/>
            <person name="Van de Peer Y."/>
            <person name="Miranda-Saavedra D."/>
            <person name="Barton G.J."/>
            <person name="Westrop G.D."/>
            <person name="Mueller S."/>
            <person name="Dessi D."/>
            <person name="Fiori P.L."/>
            <person name="Ren Q."/>
            <person name="Paulsen I."/>
            <person name="Zhang H."/>
            <person name="Bastida-Corcuera F.D."/>
            <person name="Simoes-Barbosa A."/>
            <person name="Brown M.T."/>
            <person name="Hayes R.D."/>
            <person name="Mukherjee M."/>
            <person name="Okumura C.Y."/>
            <person name="Schneider R."/>
            <person name="Smith A.J."/>
            <person name="Vanacova S."/>
            <person name="Villalvazo M."/>
            <person name="Haas B.J."/>
            <person name="Pertea M."/>
            <person name="Feldblyum T.V."/>
            <person name="Utterback T.R."/>
            <person name="Shu C.L."/>
            <person name="Osoegawa K."/>
            <person name="de Jong P.J."/>
            <person name="Hrdy I."/>
            <person name="Horvathova L."/>
            <person name="Zubacova Z."/>
            <person name="Dolezal P."/>
            <person name="Malik S.B."/>
            <person name="Logsdon J.M. Jr."/>
            <person name="Henze K."/>
            <person name="Gupta A."/>
            <person name="Wang C.C."/>
            <person name="Dunne R.L."/>
            <person name="Upcroft J.A."/>
            <person name="Upcroft P."/>
            <person name="White O."/>
            <person name="Salzberg S.L."/>
            <person name="Tang P."/>
            <person name="Chiu C.-H."/>
            <person name="Lee Y.-S."/>
            <person name="Embley T.M."/>
            <person name="Coombs G.H."/>
            <person name="Mottram J.C."/>
            <person name="Tachezy J."/>
            <person name="Fraser-Liggett C.M."/>
            <person name="Johnson P.J."/>
        </authorList>
    </citation>
    <scope>NUCLEOTIDE SEQUENCE [LARGE SCALE GENOMIC DNA]</scope>
    <source>
        <strain evidence="4">G3</strain>
    </source>
</reference>
<feature type="coiled-coil region" evidence="1">
    <location>
        <begin position="921"/>
        <end position="948"/>
    </location>
</feature>
<keyword evidence="2" id="KW-1133">Transmembrane helix</keyword>
<name>A2DH95_TRIV3</name>
<keyword evidence="5" id="KW-1185">Reference proteome</keyword>
<dbReference type="VEuPathDB" id="TrichDB:TVAGG3_0677520"/>
<dbReference type="AlphaFoldDB" id="A2DH95"/>
<evidence type="ECO:0000259" key="3">
    <source>
        <dbReference type="PROSITE" id="PS50112"/>
    </source>
</evidence>
<accession>A2DH95</accession>
<dbReference type="SUPFAM" id="SSF55785">
    <property type="entry name" value="PYP-like sensor domain (PAS domain)"/>
    <property type="match status" value="1"/>
</dbReference>